<keyword evidence="2" id="KW-1185">Reference proteome</keyword>
<proteinExistence type="predicted"/>
<evidence type="ECO:0000313" key="2">
    <source>
        <dbReference type="Proteomes" id="UP001652338"/>
    </source>
</evidence>
<name>A0ABT2SLS3_9FIRM</name>
<sequence length="142" mass="17069">MTEYRMNISAPNIVNVCIDQITETEKQGRMYDCYSREPFRFQNELQLMRKMEELMDWLDYPQSSMKTRSYQKAEREKQADQPEKVWGCEEMLQERGVRGTMVIHVQYRQNATWQGKILCVETGETQEFFSMLELLKIIDNEF</sequence>
<accession>A0ABT2SLS3</accession>
<dbReference type="Proteomes" id="UP001652338">
    <property type="component" value="Unassembled WGS sequence"/>
</dbReference>
<protein>
    <submittedName>
        <fullName evidence="1">Uncharacterized protein</fullName>
    </submittedName>
</protein>
<gene>
    <name evidence="1" type="ORF">OCV47_08830</name>
</gene>
<organism evidence="1 2">
    <name type="scientific">Muricoprocola aceti</name>
    <dbReference type="NCBI Taxonomy" id="2981772"/>
    <lineage>
        <taxon>Bacteria</taxon>
        <taxon>Bacillati</taxon>
        <taxon>Bacillota</taxon>
        <taxon>Clostridia</taxon>
        <taxon>Lachnospirales</taxon>
        <taxon>Lachnospiraceae</taxon>
        <taxon>Muricoprocola</taxon>
    </lineage>
</organism>
<comment type="caution">
    <text evidence="1">The sequence shown here is derived from an EMBL/GenBank/DDBJ whole genome shotgun (WGS) entry which is preliminary data.</text>
</comment>
<dbReference type="EMBL" id="JAOQKE010000009">
    <property type="protein sequence ID" value="MCU6725452.1"/>
    <property type="molecule type" value="Genomic_DNA"/>
</dbReference>
<dbReference type="RefSeq" id="WP_117448476.1">
    <property type="nucleotide sequence ID" value="NZ_JAOQKE010000009.1"/>
</dbReference>
<evidence type="ECO:0000313" key="1">
    <source>
        <dbReference type="EMBL" id="MCU6725452.1"/>
    </source>
</evidence>
<reference evidence="1 2" key="1">
    <citation type="journal article" date="2021" name="ISME Commun">
        <title>Automated analysis of genomic sequences facilitates high-throughput and comprehensive description of bacteria.</title>
        <authorList>
            <person name="Hitch T.C.A."/>
        </authorList>
    </citation>
    <scope>NUCLEOTIDE SEQUENCE [LARGE SCALE GENOMIC DNA]</scope>
    <source>
        <strain evidence="1 2">Sanger_29</strain>
    </source>
</reference>